<dbReference type="AlphaFoldDB" id="A0A3N0BVR7"/>
<dbReference type="CDD" id="cd12082">
    <property type="entry name" value="MATE_like"/>
    <property type="match status" value="1"/>
</dbReference>
<evidence type="ECO:0000256" key="5">
    <source>
        <dbReference type="ARBA" id="ARBA00023136"/>
    </source>
</evidence>
<evidence type="ECO:0000256" key="4">
    <source>
        <dbReference type="ARBA" id="ARBA00022989"/>
    </source>
</evidence>
<keyword evidence="4 6" id="KW-1133">Transmembrane helix</keyword>
<keyword evidence="8" id="KW-1185">Reference proteome</keyword>
<feature type="transmembrane region" description="Helical" evidence="6">
    <location>
        <begin position="125"/>
        <end position="144"/>
    </location>
</feature>
<dbReference type="PANTHER" id="PTHR30250:SF11">
    <property type="entry name" value="O-ANTIGEN TRANSPORTER-RELATED"/>
    <property type="match status" value="1"/>
</dbReference>
<dbReference type="Proteomes" id="UP000274046">
    <property type="component" value="Unassembled WGS sequence"/>
</dbReference>
<feature type="transmembrane region" description="Helical" evidence="6">
    <location>
        <begin position="38"/>
        <end position="60"/>
    </location>
</feature>
<dbReference type="OrthoDB" id="512217at2"/>
<feature type="transmembrane region" description="Helical" evidence="6">
    <location>
        <begin position="337"/>
        <end position="359"/>
    </location>
</feature>
<accession>A0A3N0BVR7</accession>
<proteinExistence type="predicted"/>
<feature type="transmembrane region" description="Helical" evidence="6">
    <location>
        <begin position="437"/>
        <end position="459"/>
    </location>
</feature>
<name>A0A3N0BVR7_9SPHI</name>
<evidence type="ECO:0000313" key="8">
    <source>
        <dbReference type="Proteomes" id="UP000274046"/>
    </source>
</evidence>
<comment type="subcellular location">
    <subcellularLocation>
        <location evidence="1">Cell membrane</location>
        <topology evidence="1">Multi-pass membrane protein</topology>
    </subcellularLocation>
</comment>
<keyword evidence="5 6" id="KW-0472">Membrane</keyword>
<feature type="transmembrane region" description="Helical" evidence="6">
    <location>
        <begin position="396"/>
        <end position="417"/>
    </location>
</feature>
<dbReference type="GO" id="GO:0005886">
    <property type="term" value="C:plasma membrane"/>
    <property type="evidence" value="ECO:0007669"/>
    <property type="project" value="UniProtKB-SubCell"/>
</dbReference>
<protein>
    <submittedName>
        <fullName evidence="7">MATE family efflux transporter</fullName>
    </submittedName>
</protein>
<evidence type="ECO:0000313" key="7">
    <source>
        <dbReference type="EMBL" id="RNL53029.1"/>
    </source>
</evidence>
<organism evidence="7 8">
    <name type="scientific">Pedobacter jejuensis</name>
    <dbReference type="NCBI Taxonomy" id="1268550"/>
    <lineage>
        <taxon>Bacteria</taxon>
        <taxon>Pseudomonadati</taxon>
        <taxon>Bacteroidota</taxon>
        <taxon>Sphingobacteriia</taxon>
        <taxon>Sphingobacteriales</taxon>
        <taxon>Sphingobacteriaceae</taxon>
        <taxon>Pedobacter</taxon>
    </lineage>
</organism>
<dbReference type="EMBL" id="RBEE01000021">
    <property type="protein sequence ID" value="RNL53029.1"/>
    <property type="molecule type" value="Genomic_DNA"/>
</dbReference>
<evidence type="ECO:0000256" key="2">
    <source>
        <dbReference type="ARBA" id="ARBA00022475"/>
    </source>
</evidence>
<feature type="transmembrane region" description="Helical" evidence="6">
    <location>
        <begin position="12"/>
        <end position="32"/>
    </location>
</feature>
<evidence type="ECO:0000256" key="3">
    <source>
        <dbReference type="ARBA" id="ARBA00022692"/>
    </source>
</evidence>
<dbReference type="RefSeq" id="WP_123205861.1">
    <property type="nucleotide sequence ID" value="NZ_RBEE01000021.1"/>
</dbReference>
<feature type="transmembrane region" description="Helical" evidence="6">
    <location>
        <begin position="80"/>
        <end position="113"/>
    </location>
</feature>
<feature type="transmembrane region" description="Helical" evidence="6">
    <location>
        <begin position="308"/>
        <end position="331"/>
    </location>
</feature>
<feature type="transmembrane region" description="Helical" evidence="6">
    <location>
        <begin position="465"/>
        <end position="486"/>
    </location>
</feature>
<keyword evidence="3 6" id="KW-0812">Transmembrane</keyword>
<sequence>MDRNILKWNFIFQYGYVITNILNALILLPIYLHKIDSSTLGVWLATGNILAWMTLADPGVGDVLQQKIAQLRGQNQPEEINLTIGSGIVTSLIILLLAIVAGIVFFFLIGVIINKDVSQYEGLQVALLISIIATGMSLVSFSLSGINQGLQNSAQVAIGSLSGNFIFLISNVVLLYLGYGVISIAFANLCRAFYINIYNYSALKKQLKREHLKIIFQLEHLKRFVKIFSFTSFSRIIGGFSASLDMIVLARFVAPSMITIFEINKRPIQMTQSLIGRHSVALMPLISHANGKGNVAEIKTLIYTQFKYYSYAAIFIGFCFITNYENLITIWTGVGKYAGNSVVFLLVGSFFFTLIGYFMSNMGYALGDIKMNSFITIIKGVVSGLLYYIASKHFGLIGLLVVMLFVSIFVDFLLFSYRLNKLGFLNGIFIGAILKKWLLIIPLSAIMSFGMTYGFNLIIPGGMRIVSLLLNGISFTMVFIILLLIIDKDLKSTIQNKFSSIFSKRFDKQELSNNP</sequence>
<dbReference type="PANTHER" id="PTHR30250">
    <property type="entry name" value="PST FAMILY PREDICTED COLANIC ACID TRANSPORTER"/>
    <property type="match status" value="1"/>
</dbReference>
<reference evidence="7 8" key="1">
    <citation type="submission" date="2018-10" db="EMBL/GenBank/DDBJ databases">
        <title>Genome sequencing of Pedobacter jejuensis TNB23.</title>
        <authorList>
            <person name="Cho Y.-J."/>
            <person name="Cho A."/>
            <person name="Kim O.-S."/>
        </authorList>
    </citation>
    <scope>NUCLEOTIDE SEQUENCE [LARGE SCALE GENOMIC DNA]</scope>
    <source>
        <strain evidence="7 8">TNB23</strain>
    </source>
</reference>
<dbReference type="InterPro" id="IPR050833">
    <property type="entry name" value="Poly_Biosynth_Transport"/>
</dbReference>
<comment type="caution">
    <text evidence="7">The sequence shown here is derived from an EMBL/GenBank/DDBJ whole genome shotgun (WGS) entry which is preliminary data.</text>
</comment>
<feature type="transmembrane region" description="Helical" evidence="6">
    <location>
        <begin position="371"/>
        <end position="390"/>
    </location>
</feature>
<keyword evidence="2" id="KW-1003">Cell membrane</keyword>
<gene>
    <name evidence="7" type="ORF">D7004_10735</name>
</gene>
<evidence type="ECO:0000256" key="1">
    <source>
        <dbReference type="ARBA" id="ARBA00004651"/>
    </source>
</evidence>
<evidence type="ECO:0000256" key="6">
    <source>
        <dbReference type="SAM" id="Phobius"/>
    </source>
</evidence>